<proteinExistence type="predicted"/>
<protein>
    <recommendedName>
        <fullName evidence="1">DUF7671 domain-containing protein</fullName>
    </recommendedName>
</protein>
<sequence>MGKKDQYPVFKYWGIPLQMDNSGQYQLKADPKGQILVHTWRQGKHTKGKFVQPGQVALTENNLAVVIVKAEKWPFKRRHEETPLQRILTQQVAPSLLAKAQTQLQSIG</sequence>
<reference evidence="2 3" key="1">
    <citation type="journal article" date="2015" name="Genome Announc.">
        <title>Expanding the biotechnology potential of lactobacilli through comparative genomics of 213 strains and associated genera.</title>
        <authorList>
            <person name="Sun Z."/>
            <person name="Harris H.M."/>
            <person name="McCann A."/>
            <person name="Guo C."/>
            <person name="Argimon S."/>
            <person name="Zhang W."/>
            <person name="Yang X."/>
            <person name="Jeffery I.B."/>
            <person name="Cooney J.C."/>
            <person name="Kagawa T.F."/>
            <person name="Liu W."/>
            <person name="Song Y."/>
            <person name="Salvetti E."/>
            <person name="Wrobel A."/>
            <person name="Rasinkangas P."/>
            <person name="Parkhill J."/>
            <person name="Rea M.C."/>
            <person name="O'Sullivan O."/>
            <person name="Ritari J."/>
            <person name="Douillard F.P."/>
            <person name="Paul Ross R."/>
            <person name="Yang R."/>
            <person name="Briner A.E."/>
            <person name="Felis G.E."/>
            <person name="de Vos W.M."/>
            <person name="Barrangou R."/>
            <person name="Klaenhammer T.R."/>
            <person name="Caufield P.W."/>
            <person name="Cui Y."/>
            <person name="Zhang H."/>
            <person name="O'Toole P.W."/>
        </authorList>
    </citation>
    <scope>NUCLEOTIDE SEQUENCE [LARGE SCALE GENOMIC DNA]</scope>
    <source>
        <strain evidence="2 3">DSM 18793</strain>
    </source>
</reference>
<dbReference type="InterPro" id="IPR056088">
    <property type="entry name" value="DUF7671"/>
</dbReference>
<evidence type="ECO:0000313" key="3">
    <source>
        <dbReference type="Proteomes" id="UP000051084"/>
    </source>
</evidence>
<evidence type="ECO:0000259" key="1">
    <source>
        <dbReference type="Pfam" id="PF24710"/>
    </source>
</evidence>
<dbReference type="AlphaFoldDB" id="A0A0R1UPD8"/>
<dbReference type="Pfam" id="PF24710">
    <property type="entry name" value="DUF7671"/>
    <property type="match status" value="1"/>
</dbReference>
<comment type="caution">
    <text evidence="2">The sequence shown here is derived from an EMBL/GenBank/DDBJ whole genome shotgun (WGS) entry which is preliminary data.</text>
</comment>
<gene>
    <name evidence="2" type="ORF">FC21_GL001151</name>
</gene>
<organism evidence="2 3">
    <name type="scientific">Limosilactobacillus equigenerosi DSM 18793 = JCM 14505</name>
    <dbReference type="NCBI Taxonomy" id="1423742"/>
    <lineage>
        <taxon>Bacteria</taxon>
        <taxon>Bacillati</taxon>
        <taxon>Bacillota</taxon>
        <taxon>Bacilli</taxon>
        <taxon>Lactobacillales</taxon>
        <taxon>Lactobacillaceae</taxon>
        <taxon>Limosilactobacillus</taxon>
    </lineage>
</organism>
<dbReference type="EMBL" id="AZGC01000026">
    <property type="protein sequence ID" value="KRL95103.1"/>
    <property type="molecule type" value="Genomic_DNA"/>
</dbReference>
<dbReference type="PATRIC" id="fig|1423742.4.peg.1194"/>
<keyword evidence="3" id="KW-1185">Reference proteome</keyword>
<dbReference type="STRING" id="417373.GCA_001570685_00096"/>
<dbReference type="RefSeq" id="WP_054652289.1">
    <property type="nucleotide sequence ID" value="NZ_AZGC01000026.1"/>
</dbReference>
<feature type="domain" description="DUF7671" evidence="1">
    <location>
        <begin position="4"/>
        <end position="100"/>
    </location>
</feature>
<accession>A0A0R1UPD8</accession>
<evidence type="ECO:0000313" key="2">
    <source>
        <dbReference type="EMBL" id="KRL95103.1"/>
    </source>
</evidence>
<dbReference type="Proteomes" id="UP000051084">
    <property type="component" value="Unassembled WGS sequence"/>
</dbReference>
<dbReference type="OrthoDB" id="2142474at2"/>
<name>A0A0R1UPD8_9LACO</name>